<protein>
    <submittedName>
        <fullName evidence="2">N-acetyltransferase ESCO2</fullName>
    </submittedName>
</protein>
<proteinExistence type="predicted"/>
<feature type="compositionally biased region" description="Basic and acidic residues" evidence="1">
    <location>
        <begin position="325"/>
        <end position="339"/>
    </location>
</feature>
<dbReference type="EMBL" id="SRLO01000281">
    <property type="protein sequence ID" value="TNN63014.1"/>
    <property type="molecule type" value="Genomic_DNA"/>
</dbReference>
<feature type="compositionally biased region" description="Basic residues" evidence="1">
    <location>
        <begin position="177"/>
        <end position="192"/>
    </location>
</feature>
<gene>
    <name evidence="2" type="primary">esco2_0</name>
    <name evidence="2" type="ORF">EYF80_026742</name>
</gene>
<name>A0A4Z2HDP1_9TELE</name>
<keyword evidence="3" id="KW-1185">Reference proteome</keyword>
<feature type="region of interest" description="Disordered" evidence="1">
    <location>
        <begin position="161"/>
        <end position="239"/>
    </location>
</feature>
<sequence>MLRVSVSCLFFFRDWRALFKTVRRNAGRERSDSNFIQTFIVLYKTTDVFGRKMIPTATRKRKLSSLDSDSHSAKSVAGEELSPVKRSSSWKAPQSPNTKKPVGRPVKANCTSASPRRAAGSPVKSPRKSPVQLSMVTSSFYGQNKPIYLTPLERKAIKDLLPSPPRLLPSPPPQEKKKNKKNVKGGSKKRKVAAASRKAGKTGAVGNASSKTIKLSKLNSSVADKPASGTVAASASGNKLSESRKAITLAFSGLKPKPKIFVGAAFFSTGKKPTSMYKKSAPKSSTRPKSKTVQLQAESEKPKPAAPLVSQQQNHPKPADVQPVRTEEKQPSSKPRAKFEPSDWVDFVNEEPGSPQTSRSPGMLLEKYGITKELTLVLTRTPTASPASTAASLSPLVRKKLFFWSFLYIQLNYLTSVYHIYFSCTSLALHRFLEILVMITSHTNESFFFQ</sequence>
<feature type="region of interest" description="Disordered" evidence="1">
    <location>
        <begin position="60"/>
        <end position="131"/>
    </location>
</feature>
<feature type="compositionally biased region" description="Polar residues" evidence="1">
    <location>
        <begin position="85"/>
        <end position="98"/>
    </location>
</feature>
<feature type="compositionally biased region" description="Pro residues" evidence="1">
    <location>
        <begin position="162"/>
        <end position="173"/>
    </location>
</feature>
<dbReference type="GO" id="GO:0016740">
    <property type="term" value="F:transferase activity"/>
    <property type="evidence" value="ECO:0007669"/>
    <property type="project" value="UniProtKB-KW"/>
</dbReference>
<evidence type="ECO:0000313" key="3">
    <source>
        <dbReference type="Proteomes" id="UP000314294"/>
    </source>
</evidence>
<comment type="caution">
    <text evidence="2">The sequence shown here is derived from an EMBL/GenBank/DDBJ whole genome shotgun (WGS) entry which is preliminary data.</text>
</comment>
<evidence type="ECO:0000256" key="1">
    <source>
        <dbReference type="SAM" id="MobiDB-lite"/>
    </source>
</evidence>
<dbReference type="AlphaFoldDB" id="A0A4Z2HDP1"/>
<evidence type="ECO:0000313" key="2">
    <source>
        <dbReference type="EMBL" id="TNN63014.1"/>
    </source>
</evidence>
<dbReference type="OrthoDB" id="8963276at2759"/>
<feature type="compositionally biased region" description="Polar residues" evidence="1">
    <location>
        <begin position="282"/>
        <end position="297"/>
    </location>
</feature>
<keyword evidence="2" id="KW-0808">Transferase</keyword>
<organism evidence="2 3">
    <name type="scientific">Liparis tanakae</name>
    <name type="common">Tanaka's snailfish</name>
    <dbReference type="NCBI Taxonomy" id="230148"/>
    <lineage>
        <taxon>Eukaryota</taxon>
        <taxon>Metazoa</taxon>
        <taxon>Chordata</taxon>
        <taxon>Craniata</taxon>
        <taxon>Vertebrata</taxon>
        <taxon>Euteleostomi</taxon>
        <taxon>Actinopterygii</taxon>
        <taxon>Neopterygii</taxon>
        <taxon>Teleostei</taxon>
        <taxon>Neoteleostei</taxon>
        <taxon>Acanthomorphata</taxon>
        <taxon>Eupercaria</taxon>
        <taxon>Perciformes</taxon>
        <taxon>Cottioidei</taxon>
        <taxon>Cottales</taxon>
        <taxon>Liparidae</taxon>
        <taxon>Liparis</taxon>
    </lineage>
</organism>
<feature type="region of interest" description="Disordered" evidence="1">
    <location>
        <begin position="272"/>
        <end position="339"/>
    </location>
</feature>
<accession>A0A4Z2HDP1</accession>
<reference evidence="2 3" key="1">
    <citation type="submission" date="2019-03" db="EMBL/GenBank/DDBJ databases">
        <title>First draft genome of Liparis tanakae, snailfish: a comprehensive survey of snailfish specific genes.</title>
        <authorList>
            <person name="Kim W."/>
            <person name="Song I."/>
            <person name="Jeong J.-H."/>
            <person name="Kim D."/>
            <person name="Kim S."/>
            <person name="Ryu S."/>
            <person name="Song J.Y."/>
            <person name="Lee S.K."/>
        </authorList>
    </citation>
    <scope>NUCLEOTIDE SEQUENCE [LARGE SCALE GENOMIC DNA]</scope>
    <source>
        <tissue evidence="2">Muscle</tissue>
    </source>
</reference>
<feature type="compositionally biased region" description="Polar residues" evidence="1">
    <location>
        <begin position="207"/>
        <end position="222"/>
    </location>
</feature>
<dbReference type="Proteomes" id="UP000314294">
    <property type="component" value="Unassembled WGS sequence"/>
</dbReference>